<dbReference type="EMBL" id="ML977196">
    <property type="protein sequence ID" value="KAF1981630.1"/>
    <property type="molecule type" value="Genomic_DNA"/>
</dbReference>
<keyword evidence="2" id="KW-1185">Reference proteome</keyword>
<dbReference type="AlphaFoldDB" id="A0A6G1GLD6"/>
<proteinExistence type="predicted"/>
<dbReference type="InterPro" id="IPR035940">
    <property type="entry name" value="CAP_sf"/>
</dbReference>
<reference evidence="1" key="1">
    <citation type="journal article" date="2020" name="Stud. Mycol.">
        <title>101 Dothideomycetes genomes: a test case for predicting lifestyles and emergence of pathogens.</title>
        <authorList>
            <person name="Haridas S."/>
            <person name="Albert R."/>
            <person name="Binder M."/>
            <person name="Bloem J."/>
            <person name="Labutti K."/>
            <person name="Salamov A."/>
            <person name="Andreopoulos B."/>
            <person name="Baker S."/>
            <person name="Barry K."/>
            <person name="Bills G."/>
            <person name="Bluhm B."/>
            <person name="Cannon C."/>
            <person name="Castanera R."/>
            <person name="Culley D."/>
            <person name="Daum C."/>
            <person name="Ezra D."/>
            <person name="Gonzalez J."/>
            <person name="Henrissat B."/>
            <person name="Kuo A."/>
            <person name="Liang C."/>
            <person name="Lipzen A."/>
            <person name="Lutzoni F."/>
            <person name="Magnuson J."/>
            <person name="Mondo S."/>
            <person name="Nolan M."/>
            <person name="Ohm R."/>
            <person name="Pangilinan J."/>
            <person name="Park H.-J."/>
            <person name="Ramirez L."/>
            <person name="Alfaro M."/>
            <person name="Sun H."/>
            <person name="Tritt A."/>
            <person name="Yoshinaga Y."/>
            <person name="Zwiers L.-H."/>
            <person name="Turgeon B."/>
            <person name="Goodwin S."/>
            <person name="Spatafora J."/>
            <person name="Crous P."/>
            <person name="Grigoriev I."/>
        </authorList>
    </citation>
    <scope>NUCLEOTIDE SEQUENCE</scope>
    <source>
        <strain evidence="1">CBS 113979</strain>
    </source>
</reference>
<sequence>MAMAMASPSPFSLEKRYPILSPPSSGGVSILDTINKYRSKYGLPELEWLPRLALNAKYTGHDAGGKELRHCLFPGTMAQVITPAINDEGVCGRDFKGYTPFEAFYMDFLCEVPTDAALGGKCPTVGDITSINYLGSGVGHHDILVSRDYSKIGCFFTNNPSANPMRPLDRPVGL</sequence>
<dbReference type="OrthoDB" id="5350391at2759"/>
<evidence type="ECO:0008006" key="3">
    <source>
        <dbReference type="Google" id="ProtNLM"/>
    </source>
</evidence>
<dbReference type="Proteomes" id="UP000800041">
    <property type="component" value="Unassembled WGS sequence"/>
</dbReference>
<gene>
    <name evidence="1" type="ORF">K402DRAFT_398393</name>
</gene>
<name>A0A6G1GLD6_9PEZI</name>
<protein>
    <recommendedName>
        <fullName evidence="3">SCP domain-containing protein</fullName>
    </recommendedName>
</protein>
<organism evidence="1 2">
    <name type="scientific">Aulographum hederae CBS 113979</name>
    <dbReference type="NCBI Taxonomy" id="1176131"/>
    <lineage>
        <taxon>Eukaryota</taxon>
        <taxon>Fungi</taxon>
        <taxon>Dikarya</taxon>
        <taxon>Ascomycota</taxon>
        <taxon>Pezizomycotina</taxon>
        <taxon>Dothideomycetes</taxon>
        <taxon>Pleosporomycetidae</taxon>
        <taxon>Aulographales</taxon>
        <taxon>Aulographaceae</taxon>
    </lineage>
</organism>
<dbReference type="SUPFAM" id="SSF55797">
    <property type="entry name" value="PR-1-like"/>
    <property type="match status" value="1"/>
</dbReference>
<accession>A0A6G1GLD6</accession>
<evidence type="ECO:0000313" key="1">
    <source>
        <dbReference type="EMBL" id="KAF1981630.1"/>
    </source>
</evidence>
<evidence type="ECO:0000313" key="2">
    <source>
        <dbReference type="Proteomes" id="UP000800041"/>
    </source>
</evidence>